<dbReference type="GO" id="GO:0010629">
    <property type="term" value="P:negative regulation of gene expression"/>
    <property type="evidence" value="ECO:0007669"/>
    <property type="project" value="UniProtKB-ARBA"/>
</dbReference>
<evidence type="ECO:0000256" key="1">
    <source>
        <dbReference type="ARBA" id="ARBA00022737"/>
    </source>
</evidence>
<protein>
    <submittedName>
        <fullName evidence="5">U2 snRNP component IST3, putative</fullName>
    </submittedName>
</protein>
<evidence type="ECO:0000256" key="2">
    <source>
        <dbReference type="ARBA" id="ARBA00022884"/>
    </source>
</evidence>
<dbReference type="OrthoDB" id="312955at2759"/>
<dbReference type="InterPro" id="IPR000504">
    <property type="entry name" value="RRM_dom"/>
</dbReference>
<dbReference type="PROSITE" id="PS50102">
    <property type="entry name" value="RRM"/>
    <property type="match status" value="1"/>
</dbReference>
<dbReference type="AlphaFoldDB" id="C5LUD6"/>
<dbReference type="InterPro" id="IPR012677">
    <property type="entry name" value="Nucleotide-bd_a/b_plait_sf"/>
</dbReference>
<accession>C5LUD6</accession>
<dbReference type="EMBL" id="GG685476">
    <property type="protein sequence ID" value="EEQ99669.1"/>
    <property type="molecule type" value="Genomic_DNA"/>
</dbReference>
<keyword evidence="2 3" id="KW-0694">RNA-binding</keyword>
<dbReference type="Pfam" id="PF00076">
    <property type="entry name" value="RRM_1"/>
    <property type="match status" value="1"/>
</dbReference>
<evidence type="ECO:0000313" key="6">
    <source>
        <dbReference type="Proteomes" id="UP000007800"/>
    </source>
</evidence>
<dbReference type="SUPFAM" id="SSF54928">
    <property type="entry name" value="RNA-binding domain, RBD"/>
    <property type="match status" value="1"/>
</dbReference>
<dbReference type="PANTHER" id="PTHR24012">
    <property type="entry name" value="RNA BINDING PROTEIN"/>
    <property type="match status" value="1"/>
</dbReference>
<gene>
    <name evidence="5" type="ORF">Pmar_PMAR010933</name>
</gene>
<dbReference type="GeneID" id="9051509"/>
<evidence type="ECO:0000313" key="5">
    <source>
        <dbReference type="EMBL" id="EEQ99669.1"/>
    </source>
</evidence>
<dbReference type="InterPro" id="IPR035979">
    <property type="entry name" value="RBD_domain_sf"/>
</dbReference>
<keyword evidence="1" id="KW-0677">Repeat</keyword>
<evidence type="ECO:0000256" key="3">
    <source>
        <dbReference type="PROSITE-ProRule" id="PRU00176"/>
    </source>
</evidence>
<keyword evidence="6" id="KW-1185">Reference proteome</keyword>
<dbReference type="RefSeq" id="XP_002766952.1">
    <property type="nucleotide sequence ID" value="XM_002766906.1"/>
</dbReference>
<dbReference type="GO" id="GO:0005737">
    <property type="term" value="C:cytoplasm"/>
    <property type="evidence" value="ECO:0007669"/>
    <property type="project" value="UniProtKB-ARBA"/>
</dbReference>
<feature type="domain" description="RRM" evidence="4">
    <location>
        <begin position="4"/>
        <end position="81"/>
    </location>
</feature>
<reference evidence="5 6" key="1">
    <citation type="submission" date="2008-07" db="EMBL/GenBank/DDBJ databases">
        <authorList>
            <person name="El-Sayed N."/>
            <person name="Caler E."/>
            <person name="Inman J."/>
            <person name="Amedeo P."/>
            <person name="Hass B."/>
            <person name="Wortman J."/>
        </authorList>
    </citation>
    <scope>NUCLEOTIDE SEQUENCE [LARGE SCALE GENOMIC DNA]</scope>
    <source>
        <strain evidence="6">ATCC 50983 / TXsc</strain>
    </source>
</reference>
<dbReference type="GO" id="GO:0009967">
    <property type="term" value="P:positive regulation of signal transduction"/>
    <property type="evidence" value="ECO:0007669"/>
    <property type="project" value="UniProtKB-ARBA"/>
</dbReference>
<dbReference type="OMA" id="CCPITEL"/>
<proteinExistence type="predicted"/>
<dbReference type="InParanoid" id="C5LUD6"/>
<organism evidence="6">
    <name type="scientific">Perkinsus marinus (strain ATCC 50983 / TXsc)</name>
    <dbReference type="NCBI Taxonomy" id="423536"/>
    <lineage>
        <taxon>Eukaryota</taxon>
        <taxon>Sar</taxon>
        <taxon>Alveolata</taxon>
        <taxon>Perkinsozoa</taxon>
        <taxon>Perkinsea</taxon>
        <taxon>Perkinsida</taxon>
        <taxon>Perkinsidae</taxon>
        <taxon>Perkinsus</taxon>
    </lineage>
</organism>
<dbReference type="FunFam" id="3.30.70.330:FF:000383">
    <property type="entry name" value="Sex lethal, isoform D"/>
    <property type="match status" value="1"/>
</dbReference>
<dbReference type="SMART" id="SM00360">
    <property type="entry name" value="RRM"/>
    <property type="match status" value="1"/>
</dbReference>
<evidence type="ECO:0000259" key="4">
    <source>
        <dbReference type="PROSITE" id="PS50102"/>
    </source>
</evidence>
<dbReference type="GO" id="GO:0003729">
    <property type="term" value="F:mRNA binding"/>
    <property type="evidence" value="ECO:0007669"/>
    <property type="project" value="UniProtKB-ARBA"/>
</dbReference>
<dbReference type="Gene3D" id="3.30.70.330">
    <property type="match status" value="1"/>
</dbReference>
<name>C5LUD6_PERM5</name>
<dbReference type="Proteomes" id="UP000007800">
    <property type="component" value="Unassembled WGS sequence"/>
</dbReference>
<sequence length="81" mass="8952">MEKSNLIINYLPAHIQENDLAEMCEPFGPYQSVKIVRDKNTGMSMGFGFVNYEENASAEAAVKKLNGLELPQHPGTWHGSG</sequence>